<reference evidence="1 2" key="1">
    <citation type="journal article" date="2016" name="Int. J. Syst. Evol. Microbiol.">
        <title>Labrenzia salina sp. nov., isolated from the rhizosphere of the halophyte Arthrocnemum macrostachyum.</title>
        <authorList>
            <person name="Camacho M."/>
            <person name="Redondo-Gomez S."/>
            <person name="Rodriguez-Llorente I."/>
            <person name="Rohde M."/>
            <person name="Sproer C."/>
            <person name="Schumann P."/>
            <person name="Klenk H.P."/>
            <person name="Montero-Calasanz M.D.C."/>
        </authorList>
    </citation>
    <scope>NUCLEOTIDE SEQUENCE [LARGE SCALE GENOMIC DNA]</scope>
    <source>
        <strain evidence="1 2">DSM 29163</strain>
    </source>
</reference>
<evidence type="ECO:0000313" key="2">
    <source>
        <dbReference type="Proteomes" id="UP001300261"/>
    </source>
</evidence>
<gene>
    <name evidence="1" type="ORF">ON753_05180</name>
</gene>
<sequence length="145" mass="16455">MHTQTDINRRTVQRFLTGTHSRNIEDVAVIDETVADTITCHGFPGFVIEDHESYKNFFRVFRQSFSDMDWTVHALIADETHVCARWEITATFSGDFAGVKADGRRVTFDGMVLYRMERGLIAETWLQINEMQLLTAIGAIPALAA</sequence>
<dbReference type="Gene3D" id="3.10.450.50">
    <property type="match status" value="1"/>
</dbReference>
<keyword evidence="2" id="KW-1185">Reference proteome</keyword>
<dbReference type="InterPro" id="IPR009959">
    <property type="entry name" value="Cyclase_SnoaL-like"/>
</dbReference>
<dbReference type="PANTHER" id="PTHR38436">
    <property type="entry name" value="POLYKETIDE CYCLASE SNOAL-LIKE DOMAIN"/>
    <property type="match status" value="1"/>
</dbReference>
<dbReference type="SUPFAM" id="SSF54427">
    <property type="entry name" value="NTF2-like"/>
    <property type="match status" value="1"/>
</dbReference>
<proteinExistence type="predicted"/>
<protein>
    <submittedName>
        <fullName evidence="1">Ester cyclase</fullName>
    </submittedName>
</protein>
<accession>A0ABT3QXW8</accession>
<comment type="caution">
    <text evidence="1">The sequence shown here is derived from an EMBL/GenBank/DDBJ whole genome shotgun (WGS) entry which is preliminary data.</text>
</comment>
<dbReference type="Pfam" id="PF07366">
    <property type="entry name" value="SnoaL"/>
    <property type="match status" value="1"/>
</dbReference>
<organism evidence="1 2">
    <name type="scientific">Roseibium salinum</name>
    <dbReference type="NCBI Taxonomy" id="1604349"/>
    <lineage>
        <taxon>Bacteria</taxon>
        <taxon>Pseudomonadati</taxon>
        <taxon>Pseudomonadota</taxon>
        <taxon>Alphaproteobacteria</taxon>
        <taxon>Hyphomicrobiales</taxon>
        <taxon>Stappiaceae</taxon>
        <taxon>Roseibium</taxon>
    </lineage>
</organism>
<dbReference type="PANTHER" id="PTHR38436:SF1">
    <property type="entry name" value="ESTER CYCLASE"/>
    <property type="match status" value="1"/>
</dbReference>
<evidence type="ECO:0000313" key="1">
    <source>
        <dbReference type="EMBL" id="MCX2721800.1"/>
    </source>
</evidence>
<dbReference type="RefSeq" id="WP_265961507.1">
    <property type="nucleotide sequence ID" value="NZ_JAPEVI010000003.1"/>
</dbReference>
<name>A0ABT3QXW8_9HYPH</name>
<dbReference type="InterPro" id="IPR032710">
    <property type="entry name" value="NTF2-like_dom_sf"/>
</dbReference>
<dbReference type="Proteomes" id="UP001300261">
    <property type="component" value="Unassembled WGS sequence"/>
</dbReference>
<dbReference type="EMBL" id="JAPEVI010000003">
    <property type="protein sequence ID" value="MCX2721800.1"/>
    <property type="molecule type" value="Genomic_DNA"/>
</dbReference>